<accession>A0A0F8YYM2</accession>
<gene>
    <name evidence="1" type="ORF">LCGC14_3098120</name>
</gene>
<evidence type="ECO:0000313" key="1">
    <source>
        <dbReference type="EMBL" id="KKK53106.1"/>
    </source>
</evidence>
<comment type="caution">
    <text evidence="1">The sequence shown here is derived from an EMBL/GenBank/DDBJ whole genome shotgun (WGS) entry which is preliminary data.</text>
</comment>
<dbReference type="Pfam" id="PF10790">
    <property type="entry name" value="DUF2604"/>
    <property type="match status" value="1"/>
</dbReference>
<protein>
    <recommendedName>
        <fullName evidence="2">Ubiquitin-like domain-containing protein</fullName>
    </recommendedName>
</protein>
<evidence type="ECO:0008006" key="2">
    <source>
        <dbReference type="Google" id="ProtNLM"/>
    </source>
</evidence>
<sequence>MPDKFKIIFIVNGNPTEIEVIETQVIQAAVVKALKSFNITFSKEWEAKADGNTLDLNKSFKDQGFTKPATITLTKGASTGGMFD</sequence>
<reference evidence="1" key="1">
    <citation type="journal article" date="2015" name="Nature">
        <title>Complex archaea that bridge the gap between prokaryotes and eukaryotes.</title>
        <authorList>
            <person name="Spang A."/>
            <person name="Saw J.H."/>
            <person name="Jorgensen S.L."/>
            <person name="Zaremba-Niedzwiedzka K."/>
            <person name="Martijn J."/>
            <person name="Lind A.E."/>
            <person name="van Eijk R."/>
            <person name="Schleper C."/>
            <person name="Guy L."/>
            <person name="Ettema T.J."/>
        </authorList>
    </citation>
    <scope>NUCLEOTIDE SEQUENCE</scope>
</reference>
<name>A0A0F8YYM2_9ZZZZ</name>
<dbReference type="EMBL" id="LAZR01066674">
    <property type="protein sequence ID" value="KKK53106.1"/>
    <property type="molecule type" value="Genomic_DNA"/>
</dbReference>
<dbReference type="InterPro" id="IPR019726">
    <property type="entry name" value="DUF2604"/>
</dbReference>
<organism evidence="1">
    <name type="scientific">marine sediment metagenome</name>
    <dbReference type="NCBI Taxonomy" id="412755"/>
    <lineage>
        <taxon>unclassified sequences</taxon>
        <taxon>metagenomes</taxon>
        <taxon>ecological metagenomes</taxon>
    </lineage>
</organism>
<proteinExistence type="predicted"/>
<dbReference type="AlphaFoldDB" id="A0A0F8YYM2"/>